<dbReference type="RefSeq" id="WP_069857607.1">
    <property type="nucleotide sequence ID" value="NZ_BDFE01000009.1"/>
</dbReference>
<comment type="caution">
    <text evidence="5">The sequence shown here is derived from an EMBL/GenBank/DDBJ whole genome shotgun (WGS) entry which is preliminary data.</text>
</comment>
<keyword evidence="2" id="KW-0175">Coiled coil</keyword>
<dbReference type="InterPro" id="IPR010982">
    <property type="entry name" value="Lambda_DNA-bd_dom_sf"/>
</dbReference>
<evidence type="ECO:0000313" key="5">
    <source>
        <dbReference type="EMBL" id="GAU08109.1"/>
    </source>
</evidence>
<feature type="domain" description="HTH cro/C1-type" evidence="4">
    <location>
        <begin position="30"/>
        <end position="83"/>
    </location>
</feature>
<dbReference type="GO" id="GO:0003677">
    <property type="term" value="F:DNA binding"/>
    <property type="evidence" value="ECO:0007669"/>
    <property type="project" value="UniProtKB-KW"/>
</dbReference>
<dbReference type="SMART" id="SM00530">
    <property type="entry name" value="HTH_XRE"/>
    <property type="match status" value="1"/>
</dbReference>
<dbReference type="STRING" id="1592317.DPF_0812"/>
<keyword evidence="1" id="KW-0238">DNA-binding</keyword>
<evidence type="ECO:0000259" key="4">
    <source>
        <dbReference type="PROSITE" id="PS50943"/>
    </source>
</evidence>
<sequence>MKERTSNKSSHLGSHLTQGTANQNSFAFRLRKARESIGITQKELAKKIGVVPNSVQNYEGGTFPKGDVVAKIAEALNVSTDWLLSGKEELAPYGTGGDSGAINNDTAPEHERVAKTLEDGQDFNTAEIISKTIEILESKTVFTTAIVSNIEAFHEAIQMKKELQKFKAEMQTETAKMFNDIRKEVAKLRQENQQLRDEIRRDRDQEVTEDTG</sequence>
<dbReference type="Gene3D" id="6.10.250.2700">
    <property type="match status" value="1"/>
</dbReference>
<dbReference type="CDD" id="cd00093">
    <property type="entry name" value="HTH_XRE"/>
    <property type="match status" value="1"/>
</dbReference>
<keyword evidence="6" id="KW-1185">Reference proteome</keyword>
<dbReference type="Proteomes" id="UP000095200">
    <property type="component" value="Unassembled WGS sequence"/>
</dbReference>
<evidence type="ECO:0000256" key="1">
    <source>
        <dbReference type="ARBA" id="ARBA00023125"/>
    </source>
</evidence>
<dbReference type="InterPro" id="IPR001387">
    <property type="entry name" value="Cro/C1-type_HTH"/>
</dbReference>
<reference evidence="6" key="1">
    <citation type="submission" date="2016-06" db="EMBL/GenBank/DDBJ databases">
        <title>Draft genome sequence of Desulfoplanes formicivorans strain Pf12B.</title>
        <authorList>
            <person name="Watanabe M."/>
            <person name="Kojima H."/>
            <person name="Fukui M."/>
        </authorList>
    </citation>
    <scope>NUCLEOTIDE SEQUENCE [LARGE SCALE GENOMIC DNA]</scope>
    <source>
        <strain evidence="6">Pf12B</strain>
    </source>
</reference>
<dbReference type="OrthoDB" id="5363392at2"/>
<dbReference type="PANTHER" id="PTHR46558:SF11">
    <property type="entry name" value="HTH-TYPE TRANSCRIPTIONAL REGULATOR XRE"/>
    <property type="match status" value="1"/>
</dbReference>
<dbReference type="PANTHER" id="PTHR46558">
    <property type="entry name" value="TRACRIPTIONAL REGULATORY PROTEIN-RELATED-RELATED"/>
    <property type="match status" value="1"/>
</dbReference>
<dbReference type="AlphaFoldDB" id="A0A194AH71"/>
<protein>
    <recommendedName>
        <fullName evidence="4">HTH cro/C1-type domain-containing protein</fullName>
    </recommendedName>
</protein>
<proteinExistence type="predicted"/>
<feature type="coiled-coil region" evidence="2">
    <location>
        <begin position="156"/>
        <end position="205"/>
    </location>
</feature>
<evidence type="ECO:0000256" key="3">
    <source>
        <dbReference type="SAM" id="MobiDB-lite"/>
    </source>
</evidence>
<name>A0A194AH71_9BACT</name>
<dbReference type="EMBL" id="BDFE01000009">
    <property type="protein sequence ID" value="GAU08109.1"/>
    <property type="molecule type" value="Genomic_DNA"/>
</dbReference>
<dbReference type="PROSITE" id="PS50943">
    <property type="entry name" value="HTH_CROC1"/>
    <property type="match status" value="1"/>
</dbReference>
<dbReference type="Gene3D" id="1.10.260.40">
    <property type="entry name" value="lambda repressor-like DNA-binding domains"/>
    <property type="match status" value="1"/>
</dbReference>
<feature type="region of interest" description="Disordered" evidence="3">
    <location>
        <begin position="1"/>
        <end position="20"/>
    </location>
</feature>
<evidence type="ECO:0000313" key="6">
    <source>
        <dbReference type="Proteomes" id="UP000095200"/>
    </source>
</evidence>
<dbReference type="SUPFAM" id="SSF47413">
    <property type="entry name" value="lambda repressor-like DNA-binding domains"/>
    <property type="match status" value="1"/>
</dbReference>
<accession>A0A194AH71</accession>
<organism evidence="5 6">
    <name type="scientific">Desulfoplanes formicivorans</name>
    <dbReference type="NCBI Taxonomy" id="1592317"/>
    <lineage>
        <taxon>Bacteria</taxon>
        <taxon>Pseudomonadati</taxon>
        <taxon>Thermodesulfobacteriota</taxon>
        <taxon>Desulfovibrionia</taxon>
        <taxon>Desulfovibrionales</taxon>
        <taxon>Desulfoplanaceae</taxon>
        <taxon>Desulfoplanes</taxon>
    </lineage>
</organism>
<evidence type="ECO:0000256" key="2">
    <source>
        <dbReference type="SAM" id="Coils"/>
    </source>
</evidence>
<feature type="compositionally biased region" description="Polar residues" evidence="3">
    <location>
        <begin position="7"/>
        <end position="20"/>
    </location>
</feature>
<gene>
    <name evidence="5" type="ORF">DPF_0812</name>
</gene>
<dbReference type="Pfam" id="PF01381">
    <property type="entry name" value="HTH_3"/>
    <property type="match status" value="1"/>
</dbReference>